<feature type="chain" id="PRO_5040128026" description="Secreted protein" evidence="1">
    <location>
        <begin position="19"/>
        <end position="117"/>
    </location>
</feature>
<accession>A0A9P9EVT9</accession>
<keyword evidence="1" id="KW-0732">Signal</keyword>
<proteinExistence type="predicted"/>
<protein>
    <recommendedName>
        <fullName evidence="4">Secreted protein</fullName>
    </recommendedName>
</protein>
<evidence type="ECO:0000313" key="3">
    <source>
        <dbReference type="Proteomes" id="UP000738349"/>
    </source>
</evidence>
<feature type="non-terminal residue" evidence="2">
    <location>
        <position position="1"/>
    </location>
</feature>
<dbReference type="AlphaFoldDB" id="A0A9P9EVT9"/>
<keyword evidence="3" id="KW-1185">Reference proteome</keyword>
<sequence>MILLAMFLLSSASLYILPRRPCVASLQLLLRHPDTPRRRCHGKEHGKIDMGHGGKIPTEPGLAMKTHALAVYIQPLIIALHIPHPVYWCPVMVSNPKVGTRTLPSRASKHTPRPGQA</sequence>
<comment type="caution">
    <text evidence="2">The sequence shown here is derived from an EMBL/GenBank/DDBJ whole genome shotgun (WGS) entry which is preliminary data.</text>
</comment>
<reference evidence="2" key="1">
    <citation type="journal article" date="2021" name="Nat. Commun.">
        <title>Genetic determinants of endophytism in the Arabidopsis root mycobiome.</title>
        <authorList>
            <person name="Mesny F."/>
            <person name="Miyauchi S."/>
            <person name="Thiergart T."/>
            <person name="Pickel B."/>
            <person name="Atanasova L."/>
            <person name="Karlsson M."/>
            <person name="Huettel B."/>
            <person name="Barry K.W."/>
            <person name="Haridas S."/>
            <person name="Chen C."/>
            <person name="Bauer D."/>
            <person name="Andreopoulos W."/>
            <person name="Pangilinan J."/>
            <person name="LaButti K."/>
            <person name="Riley R."/>
            <person name="Lipzen A."/>
            <person name="Clum A."/>
            <person name="Drula E."/>
            <person name="Henrissat B."/>
            <person name="Kohler A."/>
            <person name="Grigoriev I.V."/>
            <person name="Martin F.M."/>
            <person name="Hacquard S."/>
        </authorList>
    </citation>
    <scope>NUCLEOTIDE SEQUENCE</scope>
    <source>
        <strain evidence="2">MPI-CAGE-AT-0147</strain>
    </source>
</reference>
<dbReference type="Proteomes" id="UP000738349">
    <property type="component" value="Unassembled WGS sequence"/>
</dbReference>
<name>A0A9P9EVT9_9HYPO</name>
<evidence type="ECO:0000256" key="1">
    <source>
        <dbReference type="SAM" id="SignalP"/>
    </source>
</evidence>
<evidence type="ECO:0008006" key="4">
    <source>
        <dbReference type="Google" id="ProtNLM"/>
    </source>
</evidence>
<organism evidence="2 3">
    <name type="scientific">Dactylonectria macrodidyma</name>
    <dbReference type="NCBI Taxonomy" id="307937"/>
    <lineage>
        <taxon>Eukaryota</taxon>
        <taxon>Fungi</taxon>
        <taxon>Dikarya</taxon>
        <taxon>Ascomycota</taxon>
        <taxon>Pezizomycotina</taxon>
        <taxon>Sordariomycetes</taxon>
        <taxon>Hypocreomycetidae</taxon>
        <taxon>Hypocreales</taxon>
        <taxon>Nectriaceae</taxon>
        <taxon>Dactylonectria</taxon>
    </lineage>
</organism>
<gene>
    <name evidence="2" type="ORF">EDB81DRAFT_793348</name>
</gene>
<dbReference type="EMBL" id="JAGMUV010000007">
    <property type="protein sequence ID" value="KAH7148795.1"/>
    <property type="molecule type" value="Genomic_DNA"/>
</dbReference>
<feature type="signal peptide" evidence="1">
    <location>
        <begin position="1"/>
        <end position="18"/>
    </location>
</feature>
<evidence type="ECO:0000313" key="2">
    <source>
        <dbReference type="EMBL" id="KAH7148795.1"/>
    </source>
</evidence>